<reference evidence="4 5" key="1">
    <citation type="journal article" date="2011" name="Stand. Genomic Sci.">
        <title>Complete genome sequence of Parvibaculum lavamentivorans type strain (DS-1(T)).</title>
        <authorList>
            <person name="Schleheck D."/>
            <person name="Weiss M."/>
            <person name="Pitluck S."/>
            <person name="Bruce D."/>
            <person name="Land M.L."/>
            <person name="Han S."/>
            <person name="Saunders E."/>
            <person name="Tapia R."/>
            <person name="Detter C."/>
            <person name="Brettin T."/>
            <person name="Han J."/>
            <person name="Woyke T."/>
            <person name="Goodwin L."/>
            <person name="Pennacchio L."/>
            <person name="Nolan M."/>
            <person name="Cook A.M."/>
            <person name="Kjelleberg S."/>
            <person name="Thomas T."/>
        </authorList>
    </citation>
    <scope>NUCLEOTIDE SEQUENCE [LARGE SCALE GENOMIC DNA]</scope>
    <source>
        <strain evidence="5">DS-1 / DSM 13023 / NCIMB 13966</strain>
    </source>
</reference>
<dbReference type="RefSeq" id="WP_012110958.1">
    <property type="nucleotide sequence ID" value="NC_009719.1"/>
</dbReference>
<dbReference type="PANTHER" id="PTHR44591:SF25">
    <property type="entry name" value="CHEMOTAXIS TWO-COMPONENT RESPONSE REGULATOR"/>
    <property type="match status" value="1"/>
</dbReference>
<dbReference type="eggNOG" id="COG4566">
    <property type="taxonomic scope" value="Bacteria"/>
</dbReference>
<keyword evidence="5" id="KW-1185">Reference proteome</keyword>
<accession>A7HUS1</accession>
<dbReference type="GO" id="GO:0000160">
    <property type="term" value="P:phosphorelay signal transduction system"/>
    <property type="evidence" value="ECO:0007669"/>
    <property type="project" value="InterPro"/>
</dbReference>
<dbReference type="InterPro" id="IPR011006">
    <property type="entry name" value="CheY-like_superfamily"/>
</dbReference>
<dbReference type="InterPro" id="IPR001789">
    <property type="entry name" value="Sig_transdc_resp-reg_receiver"/>
</dbReference>
<proteinExistence type="predicted"/>
<evidence type="ECO:0000313" key="5">
    <source>
        <dbReference type="Proteomes" id="UP000006377"/>
    </source>
</evidence>
<gene>
    <name evidence="4" type="ordered locus">Plav_2040</name>
</gene>
<evidence type="ECO:0000256" key="2">
    <source>
        <dbReference type="PROSITE-ProRule" id="PRU00169"/>
    </source>
</evidence>
<dbReference type="SUPFAM" id="SSF52172">
    <property type="entry name" value="CheY-like"/>
    <property type="match status" value="1"/>
</dbReference>
<dbReference type="SMART" id="SM00448">
    <property type="entry name" value="REC"/>
    <property type="match status" value="1"/>
</dbReference>
<dbReference type="STRING" id="402881.Plav_2040"/>
<dbReference type="PANTHER" id="PTHR44591">
    <property type="entry name" value="STRESS RESPONSE REGULATOR PROTEIN 1"/>
    <property type="match status" value="1"/>
</dbReference>
<keyword evidence="1 2" id="KW-0597">Phosphoprotein</keyword>
<name>A7HUS1_PARL1</name>
<dbReference type="KEGG" id="pla:Plav_2040"/>
<organism evidence="4 5">
    <name type="scientific">Parvibaculum lavamentivorans (strain DS-1 / DSM 13023 / NCIMB 13966)</name>
    <dbReference type="NCBI Taxonomy" id="402881"/>
    <lineage>
        <taxon>Bacteria</taxon>
        <taxon>Pseudomonadati</taxon>
        <taxon>Pseudomonadota</taxon>
        <taxon>Alphaproteobacteria</taxon>
        <taxon>Hyphomicrobiales</taxon>
        <taxon>Parvibaculaceae</taxon>
        <taxon>Parvibaculum</taxon>
    </lineage>
</organism>
<protein>
    <submittedName>
        <fullName evidence="4">Response regulator receiver protein</fullName>
    </submittedName>
</protein>
<evidence type="ECO:0000313" key="4">
    <source>
        <dbReference type="EMBL" id="ABS63654.1"/>
    </source>
</evidence>
<dbReference type="Proteomes" id="UP000006377">
    <property type="component" value="Chromosome"/>
</dbReference>
<feature type="domain" description="Response regulatory" evidence="3">
    <location>
        <begin position="8"/>
        <end position="128"/>
    </location>
</feature>
<dbReference type="Gene3D" id="3.40.50.2300">
    <property type="match status" value="1"/>
</dbReference>
<dbReference type="HOGENOM" id="CLU_000445_69_8_5"/>
<dbReference type="InterPro" id="IPR050595">
    <property type="entry name" value="Bact_response_regulator"/>
</dbReference>
<evidence type="ECO:0000259" key="3">
    <source>
        <dbReference type="PROSITE" id="PS50110"/>
    </source>
</evidence>
<dbReference type="AlphaFoldDB" id="A7HUS1"/>
<feature type="modified residue" description="4-aspartylphosphate" evidence="2">
    <location>
        <position position="63"/>
    </location>
</feature>
<evidence type="ECO:0000256" key="1">
    <source>
        <dbReference type="ARBA" id="ARBA00022553"/>
    </source>
</evidence>
<dbReference type="EMBL" id="CP000774">
    <property type="protein sequence ID" value="ABS63654.1"/>
    <property type="molecule type" value="Genomic_DNA"/>
</dbReference>
<sequence>MKSFQTATIYVVDDDDAVRDSMRALLESHGLTVRDYSSALHFLSDNDDDLRAKGSIHGCLLLDLHMPGMNGVELLERLKEMENLLPVIVFTGRADAVLRNRVMQAGACALLEKPVNEDDLKREIGRTLRGKALD</sequence>
<dbReference type="Pfam" id="PF00072">
    <property type="entry name" value="Response_reg"/>
    <property type="match status" value="1"/>
</dbReference>
<dbReference type="PROSITE" id="PS50110">
    <property type="entry name" value="RESPONSE_REGULATORY"/>
    <property type="match status" value="1"/>
</dbReference>